<keyword evidence="2" id="KW-1185">Reference proteome</keyword>
<protein>
    <submittedName>
        <fullName evidence="1">DUF2889 domain-containing protein</fullName>
    </submittedName>
</protein>
<organism evidence="1 2">
    <name type="scientific">Paenalcaligenes hermetiae</name>
    <dbReference type="NCBI Taxonomy" id="1157987"/>
    <lineage>
        <taxon>Bacteria</taxon>
        <taxon>Pseudomonadati</taxon>
        <taxon>Pseudomonadota</taxon>
        <taxon>Betaproteobacteria</taxon>
        <taxon>Burkholderiales</taxon>
        <taxon>Alcaligenaceae</taxon>
        <taxon>Paenalcaligenes</taxon>
    </lineage>
</organism>
<dbReference type="Pfam" id="PF11136">
    <property type="entry name" value="DUF2889"/>
    <property type="match status" value="1"/>
</dbReference>
<dbReference type="EMBL" id="BAABKD010000011">
    <property type="protein sequence ID" value="GAA5092760.1"/>
    <property type="molecule type" value="Genomic_DNA"/>
</dbReference>
<dbReference type="RefSeq" id="WP_345371589.1">
    <property type="nucleotide sequence ID" value="NZ_BAABKD010000011.1"/>
</dbReference>
<evidence type="ECO:0000313" key="1">
    <source>
        <dbReference type="EMBL" id="GAA5092760.1"/>
    </source>
</evidence>
<dbReference type="Proteomes" id="UP001500227">
    <property type="component" value="Unassembled WGS sequence"/>
</dbReference>
<accession>A0ABP9MB47</accession>
<name>A0ABP9MB47_9BURK</name>
<dbReference type="InterPro" id="IPR021312">
    <property type="entry name" value="DUF2889"/>
</dbReference>
<comment type="caution">
    <text evidence="1">The sequence shown here is derived from an EMBL/GenBank/DDBJ whole genome shotgun (WGS) entry which is preliminary data.</text>
</comment>
<reference evidence="2" key="1">
    <citation type="journal article" date="2019" name="Int. J. Syst. Evol. Microbiol.">
        <title>The Global Catalogue of Microorganisms (GCM) 10K type strain sequencing project: providing services to taxonomists for standard genome sequencing and annotation.</title>
        <authorList>
            <consortium name="The Broad Institute Genomics Platform"/>
            <consortium name="The Broad Institute Genome Sequencing Center for Infectious Disease"/>
            <person name="Wu L."/>
            <person name="Ma J."/>
        </authorList>
    </citation>
    <scope>NUCLEOTIDE SEQUENCE [LARGE SCALE GENOMIC DNA]</scope>
    <source>
        <strain evidence="2">JCM 18423</strain>
    </source>
</reference>
<sequence length="186" mass="21035">MSLPTTSVKRSPLHKRAVTVEVFEREDGLWDLDAVLVDTKSYDFPLFEGGVHPAGQPVHHMLLRITIDDSYTIVDAAVQYEAAPYKVCATIADDYRQLIGLNLLRGFRHDVRARLAGRYGCTHMTELTNVLPTAAVQGIATRLNRIKATTQQQDKRPFHIDGCHALRADGDIVRVYYPKWYEKPDT</sequence>
<proteinExistence type="predicted"/>
<evidence type="ECO:0000313" key="2">
    <source>
        <dbReference type="Proteomes" id="UP001500227"/>
    </source>
</evidence>
<gene>
    <name evidence="1" type="ORF">GCM10023337_20570</name>
</gene>